<name>A0A7C4QRM9_9PLAN</name>
<feature type="transmembrane region" description="Helical" evidence="5">
    <location>
        <begin position="306"/>
        <end position="331"/>
    </location>
</feature>
<evidence type="ECO:0000256" key="4">
    <source>
        <dbReference type="ARBA" id="ARBA00023136"/>
    </source>
</evidence>
<dbReference type="InterPro" id="IPR002293">
    <property type="entry name" value="AA/rel_permease1"/>
</dbReference>
<accession>A0A7C4QRM9</accession>
<sequence length="476" mass="50941">MGALRVISFGRTSVMAETPATAAPPERLPRVLGLGDGVGMVVGSIIGSGIFLKVSQVDTALSPFGFGAIIGVWIVVGLVTLCGSLALAELAAMFPHAGGPYLYMREAYGKLPAFLWGWTEFWVVRPCSVGALSCATAIYLNEIVPLTHLGQACVAIGIVVGLTAANLLSTRWGASLMNVFTAIKVLFLAGLIVLPIALGHADVSHWQPLFSSSSEATWWTALGVALMAVMWPYHGWINLSPVAEDMVDPQRNVPKALGLGLLLVILVYVGANLSYHLVLPMPQARDSQAIAADVCRVLFGPLGAKIAAAGVLCSTFGAANSSMLCGPRVLLAMARDDLMPRPLKRIHARWHTPANALLTQSTWAVLLMVLFYAWNERPIGAFDGLTDSVILAALIFDGLTVAAVYVLRNRQPQAPRPYRTWGYPFTPGLLLAIYAFAFVMKFLAKWNETAVVIGLIAAGVLYYQTVARRGRPATTT</sequence>
<feature type="transmembrane region" description="Helical" evidence="5">
    <location>
        <begin position="64"/>
        <end position="92"/>
    </location>
</feature>
<dbReference type="Gene3D" id="1.20.1740.10">
    <property type="entry name" value="Amino acid/polyamine transporter I"/>
    <property type="match status" value="1"/>
</dbReference>
<proteinExistence type="predicted"/>
<evidence type="ECO:0000313" key="6">
    <source>
        <dbReference type="EMBL" id="HGT41104.1"/>
    </source>
</evidence>
<feature type="transmembrane region" description="Helical" evidence="5">
    <location>
        <begin position="31"/>
        <end position="52"/>
    </location>
</feature>
<dbReference type="PIRSF" id="PIRSF006060">
    <property type="entry name" value="AA_transporter"/>
    <property type="match status" value="1"/>
</dbReference>
<dbReference type="PANTHER" id="PTHR11785:SF512">
    <property type="entry name" value="SOBREMESA, ISOFORM B"/>
    <property type="match status" value="1"/>
</dbReference>
<comment type="caution">
    <text evidence="6">The sequence shown here is derived from an EMBL/GenBank/DDBJ whole genome shotgun (WGS) entry which is preliminary data.</text>
</comment>
<gene>
    <name evidence="6" type="ORF">ENS64_17800</name>
</gene>
<evidence type="ECO:0000256" key="1">
    <source>
        <dbReference type="ARBA" id="ARBA00004141"/>
    </source>
</evidence>
<feature type="transmembrane region" description="Helical" evidence="5">
    <location>
        <begin position="352"/>
        <end position="374"/>
    </location>
</feature>
<feature type="transmembrane region" description="Helical" evidence="5">
    <location>
        <begin position="389"/>
        <end position="408"/>
    </location>
</feature>
<keyword evidence="2 5" id="KW-0812">Transmembrane</keyword>
<feature type="transmembrane region" description="Helical" evidence="5">
    <location>
        <begin position="256"/>
        <end position="278"/>
    </location>
</feature>
<evidence type="ECO:0000256" key="3">
    <source>
        <dbReference type="ARBA" id="ARBA00022989"/>
    </source>
</evidence>
<dbReference type="EMBL" id="DSVQ01000019">
    <property type="protein sequence ID" value="HGT41104.1"/>
    <property type="molecule type" value="Genomic_DNA"/>
</dbReference>
<comment type="subcellular location">
    <subcellularLocation>
        <location evidence="1">Membrane</location>
        <topology evidence="1">Multi-pass membrane protein</topology>
    </subcellularLocation>
</comment>
<feature type="transmembrane region" description="Helical" evidence="5">
    <location>
        <begin position="218"/>
        <end position="236"/>
    </location>
</feature>
<dbReference type="InterPro" id="IPR050598">
    <property type="entry name" value="AminoAcid_Transporter"/>
</dbReference>
<keyword evidence="4 5" id="KW-0472">Membrane</keyword>
<keyword evidence="3 5" id="KW-1133">Transmembrane helix</keyword>
<dbReference type="PANTHER" id="PTHR11785">
    <property type="entry name" value="AMINO ACID TRANSPORTER"/>
    <property type="match status" value="1"/>
</dbReference>
<feature type="transmembrane region" description="Helical" evidence="5">
    <location>
        <begin position="446"/>
        <end position="463"/>
    </location>
</feature>
<evidence type="ECO:0000256" key="2">
    <source>
        <dbReference type="ARBA" id="ARBA00022692"/>
    </source>
</evidence>
<feature type="transmembrane region" description="Helical" evidence="5">
    <location>
        <begin position="146"/>
        <end position="168"/>
    </location>
</feature>
<dbReference type="GO" id="GO:0016020">
    <property type="term" value="C:membrane"/>
    <property type="evidence" value="ECO:0007669"/>
    <property type="project" value="UniProtKB-SubCell"/>
</dbReference>
<dbReference type="AlphaFoldDB" id="A0A7C4QRM9"/>
<reference evidence="6" key="1">
    <citation type="journal article" date="2020" name="mSystems">
        <title>Genome- and Community-Level Interaction Insights into Carbon Utilization and Element Cycling Functions of Hydrothermarchaeota in Hydrothermal Sediment.</title>
        <authorList>
            <person name="Zhou Z."/>
            <person name="Liu Y."/>
            <person name="Xu W."/>
            <person name="Pan J."/>
            <person name="Luo Z.H."/>
            <person name="Li M."/>
        </authorList>
    </citation>
    <scope>NUCLEOTIDE SEQUENCE [LARGE SCALE GENOMIC DNA]</scope>
    <source>
        <strain evidence="6">SpSt-508</strain>
    </source>
</reference>
<protein>
    <submittedName>
        <fullName evidence="6">Amino acid permease</fullName>
    </submittedName>
</protein>
<dbReference type="GO" id="GO:0015179">
    <property type="term" value="F:L-amino acid transmembrane transporter activity"/>
    <property type="evidence" value="ECO:0007669"/>
    <property type="project" value="TreeGrafter"/>
</dbReference>
<dbReference type="Pfam" id="PF13520">
    <property type="entry name" value="AA_permease_2"/>
    <property type="match status" value="1"/>
</dbReference>
<evidence type="ECO:0000256" key="5">
    <source>
        <dbReference type="SAM" id="Phobius"/>
    </source>
</evidence>
<feature type="transmembrane region" description="Helical" evidence="5">
    <location>
        <begin position="420"/>
        <end position="440"/>
    </location>
</feature>
<organism evidence="6">
    <name type="scientific">Schlesneria paludicola</name>
    <dbReference type="NCBI Taxonomy" id="360056"/>
    <lineage>
        <taxon>Bacteria</taxon>
        <taxon>Pseudomonadati</taxon>
        <taxon>Planctomycetota</taxon>
        <taxon>Planctomycetia</taxon>
        <taxon>Planctomycetales</taxon>
        <taxon>Planctomycetaceae</taxon>
        <taxon>Schlesneria</taxon>
    </lineage>
</organism>
<feature type="transmembrane region" description="Helical" evidence="5">
    <location>
        <begin position="175"/>
        <end position="198"/>
    </location>
</feature>